<dbReference type="AlphaFoldDB" id="A0A447T9V7"/>
<sequence>MADVGIGGGRVAWVTRVVVTTPVARLPALASSSSVDTGLPLPAPQPEVRSAVGALATVSVDMEMTSLFILTPVM</sequence>
<name>A0A447T9V7_CHRVL</name>
<dbReference type="Proteomes" id="UP000275777">
    <property type="component" value="Chromosome"/>
</dbReference>
<gene>
    <name evidence="1" type="ORF">NCTC9695_02115</name>
</gene>
<accession>A0A447T9V7</accession>
<reference evidence="1 2" key="1">
    <citation type="submission" date="2018-12" db="EMBL/GenBank/DDBJ databases">
        <authorList>
            <consortium name="Pathogen Informatics"/>
        </authorList>
    </citation>
    <scope>NUCLEOTIDE SEQUENCE [LARGE SCALE GENOMIC DNA]</scope>
    <source>
        <strain evidence="1 2">NCTC9695</strain>
    </source>
</reference>
<evidence type="ECO:0000313" key="1">
    <source>
        <dbReference type="EMBL" id="VEB41682.1"/>
    </source>
</evidence>
<proteinExistence type="predicted"/>
<evidence type="ECO:0000313" key="2">
    <source>
        <dbReference type="Proteomes" id="UP000275777"/>
    </source>
</evidence>
<protein>
    <submittedName>
        <fullName evidence="1">Uncharacterized protein</fullName>
    </submittedName>
</protein>
<dbReference type="EMBL" id="LR134182">
    <property type="protein sequence ID" value="VEB41682.1"/>
    <property type="molecule type" value="Genomic_DNA"/>
</dbReference>
<organism evidence="1 2">
    <name type="scientific">Chromobacterium violaceum</name>
    <dbReference type="NCBI Taxonomy" id="536"/>
    <lineage>
        <taxon>Bacteria</taxon>
        <taxon>Pseudomonadati</taxon>
        <taxon>Pseudomonadota</taxon>
        <taxon>Betaproteobacteria</taxon>
        <taxon>Neisseriales</taxon>
        <taxon>Chromobacteriaceae</taxon>
        <taxon>Chromobacterium</taxon>
    </lineage>
</organism>